<accession>A0A150GPE1</accession>
<dbReference type="GO" id="GO:0003676">
    <property type="term" value="F:nucleic acid binding"/>
    <property type="evidence" value="ECO:0007669"/>
    <property type="project" value="InterPro"/>
</dbReference>
<evidence type="ECO:0000313" key="1">
    <source>
        <dbReference type="EMBL" id="KXZ51703.1"/>
    </source>
</evidence>
<dbReference type="Proteomes" id="UP000075714">
    <property type="component" value="Unassembled WGS sequence"/>
</dbReference>
<dbReference type="SUPFAM" id="SSF54928">
    <property type="entry name" value="RNA-binding domain, RBD"/>
    <property type="match status" value="1"/>
</dbReference>
<gene>
    <name evidence="1" type="ORF">GPECTOR_11g152</name>
</gene>
<organism evidence="1 2">
    <name type="scientific">Gonium pectorale</name>
    <name type="common">Green alga</name>
    <dbReference type="NCBI Taxonomy" id="33097"/>
    <lineage>
        <taxon>Eukaryota</taxon>
        <taxon>Viridiplantae</taxon>
        <taxon>Chlorophyta</taxon>
        <taxon>core chlorophytes</taxon>
        <taxon>Chlorophyceae</taxon>
        <taxon>CS clade</taxon>
        <taxon>Chlamydomonadales</taxon>
        <taxon>Volvocaceae</taxon>
        <taxon>Gonium</taxon>
    </lineage>
</organism>
<proteinExistence type="predicted"/>
<dbReference type="EMBL" id="LSYV01000012">
    <property type="protein sequence ID" value="KXZ51703.1"/>
    <property type="molecule type" value="Genomic_DNA"/>
</dbReference>
<evidence type="ECO:0008006" key="3">
    <source>
        <dbReference type="Google" id="ProtNLM"/>
    </source>
</evidence>
<reference evidence="2" key="1">
    <citation type="journal article" date="2016" name="Nat. Commun.">
        <title>The Gonium pectorale genome demonstrates co-option of cell cycle regulation during the evolution of multicellularity.</title>
        <authorList>
            <person name="Hanschen E.R."/>
            <person name="Marriage T.N."/>
            <person name="Ferris P.J."/>
            <person name="Hamaji T."/>
            <person name="Toyoda A."/>
            <person name="Fujiyama A."/>
            <person name="Neme R."/>
            <person name="Noguchi H."/>
            <person name="Minakuchi Y."/>
            <person name="Suzuki M."/>
            <person name="Kawai-Toyooka H."/>
            <person name="Smith D.R."/>
            <person name="Sparks H."/>
            <person name="Anderson J."/>
            <person name="Bakaric R."/>
            <person name="Luria V."/>
            <person name="Karger A."/>
            <person name="Kirschner M.W."/>
            <person name="Durand P.M."/>
            <person name="Michod R.E."/>
            <person name="Nozaki H."/>
            <person name="Olson B.J."/>
        </authorList>
    </citation>
    <scope>NUCLEOTIDE SEQUENCE [LARGE SCALE GENOMIC DNA]</scope>
    <source>
        <strain evidence="2">NIES-2863</strain>
    </source>
</reference>
<comment type="caution">
    <text evidence="1">The sequence shown here is derived from an EMBL/GenBank/DDBJ whole genome shotgun (WGS) entry which is preliminary data.</text>
</comment>
<name>A0A150GPE1_GONPE</name>
<sequence>MASQTVALNVSEPLWNKFVSGHAESMVERRRESASTSCSRFSIRSRASGGPVKTIRICFTGCMSENDIYAWCTNFFKLFRIEIMVHAPSHSTIKAAFVLFESPDQAKFAVTETRKWFWATGLPFTCAMAHKNLVPTRQQLTEQHQPYDLPYELHVLYEAALLALLASITPQVADFLLSLIVGTPN</sequence>
<keyword evidence="2" id="KW-1185">Reference proteome</keyword>
<dbReference type="AlphaFoldDB" id="A0A150GPE1"/>
<evidence type="ECO:0000313" key="2">
    <source>
        <dbReference type="Proteomes" id="UP000075714"/>
    </source>
</evidence>
<dbReference type="InterPro" id="IPR035979">
    <property type="entry name" value="RBD_domain_sf"/>
</dbReference>
<dbReference type="CDD" id="cd00590">
    <property type="entry name" value="RRM_SF"/>
    <property type="match status" value="1"/>
</dbReference>
<protein>
    <recommendedName>
        <fullName evidence="3">RRM domain-containing protein</fullName>
    </recommendedName>
</protein>